<reference evidence="2 3" key="1">
    <citation type="submission" date="2024-04" db="EMBL/GenBank/DDBJ databases">
        <title>Phyllosticta paracitricarpa is synonymous to the EU quarantine fungus P. citricarpa based on phylogenomic analyses.</title>
        <authorList>
            <consortium name="Lawrence Berkeley National Laboratory"/>
            <person name="Van Ingen-Buijs V.A."/>
            <person name="Van Westerhoven A.C."/>
            <person name="Haridas S."/>
            <person name="Skiadas P."/>
            <person name="Martin F."/>
            <person name="Groenewald J.Z."/>
            <person name="Crous P.W."/>
            <person name="Seidl M.F."/>
        </authorList>
    </citation>
    <scope>NUCLEOTIDE SEQUENCE [LARGE SCALE GENOMIC DNA]</scope>
    <source>
        <strain evidence="2 3">CBS 122670</strain>
    </source>
</reference>
<gene>
    <name evidence="2" type="ORF">IWX46DRAFT_422864</name>
</gene>
<sequence length="211" mass="23243">MLLFDANVSPCAISFPHNSQTLAALKRQQQQHRGSSDRCLSGTFCGACRHSHAIAAFVPDKARSHSKCSLRVSTVPFWKPHKEAPAQSRRWSPTTTRSAASPGPFRLSCTPGAHTVPRPSQSPAHPENPEQGKSRRLLRQLSQSVNSVSQPASHPALPCVALRRQRRLGGRQLGGRRQRLRDSRKTPPQFEQASSTRPLPASNNVRENGEE</sequence>
<feature type="compositionally biased region" description="Basic residues" evidence="1">
    <location>
        <begin position="163"/>
        <end position="179"/>
    </location>
</feature>
<dbReference type="Proteomes" id="UP001365128">
    <property type="component" value="Unassembled WGS sequence"/>
</dbReference>
<evidence type="ECO:0000313" key="3">
    <source>
        <dbReference type="Proteomes" id="UP001365128"/>
    </source>
</evidence>
<dbReference type="EMBL" id="JBBPDW010000007">
    <property type="protein sequence ID" value="KAK7550758.1"/>
    <property type="molecule type" value="Genomic_DNA"/>
</dbReference>
<name>A0ABR1MJ17_9PEZI</name>
<evidence type="ECO:0000256" key="1">
    <source>
        <dbReference type="SAM" id="MobiDB-lite"/>
    </source>
</evidence>
<evidence type="ECO:0000313" key="2">
    <source>
        <dbReference type="EMBL" id="KAK7550758.1"/>
    </source>
</evidence>
<keyword evidence="3" id="KW-1185">Reference proteome</keyword>
<feature type="compositionally biased region" description="Polar residues" evidence="1">
    <location>
        <begin position="140"/>
        <end position="152"/>
    </location>
</feature>
<proteinExistence type="predicted"/>
<protein>
    <submittedName>
        <fullName evidence="2">Uncharacterized protein</fullName>
    </submittedName>
</protein>
<accession>A0ABR1MJ17</accession>
<feature type="region of interest" description="Disordered" evidence="1">
    <location>
        <begin position="81"/>
        <end position="211"/>
    </location>
</feature>
<comment type="caution">
    <text evidence="2">The sequence shown here is derived from an EMBL/GenBank/DDBJ whole genome shotgun (WGS) entry which is preliminary data.</text>
</comment>
<feature type="compositionally biased region" description="Polar residues" evidence="1">
    <location>
        <begin position="189"/>
        <end position="211"/>
    </location>
</feature>
<feature type="compositionally biased region" description="Polar residues" evidence="1">
    <location>
        <begin position="89"/>
        <end position="99"/>
    </location>
</feature>
<organism evidence="2 3">
    <name type="scientific">Phyllosticta citricarpa</name>
    <dbReference type="NCBI Taxonomy" id="55181"/>
    <lineage>
        <taxon>Eukaryota</taxon>
        <taxon>Fungi</taxon>
        <taxon>Dikarya</taxon>
        <taxon>Ascomycota</taxon>
        <taxon>Pezizomycotina</taxon>
        <taxon>Dothideomycetes</taxon>
        <taxon>Dothideomycetes incertae sedis</taxon>
        <taxon>Botryosphaeriales</taxon>
        <taxon>Phyllostictaceae</taxon>
        <taxon>Phyllosticta</taxon>
    </lineage>
</organism>